<organism evidence="1">
    <name type="scientific">Saccharomyces paradoxus</name>
    <name type="common">Yeast</name>
    <name type="synonym">Saccharomyces douglasii</name>
    <dbReference type="NCBI Taxonomy" id="27291"/>
    <lineage>
        <taxon>Eukaryota</taxon>
        <taxon>Fungi</taxon>
        <taxon>Dikarya</taxon>
        <taxon>Ascomycota</taxon>
        <taxon>Saccharomycotina</taxon>
        <taxon>Saccharomycetes</taxon>
        <taxon>Saccharomycetales</taxon>
        <taxon>Saccharomycetaceae</taxon>
        <taxon>Saccharomyces</taxon>
    </lineage>
</organism>
<dbReference type="GeneID" id="54631149"/>
<reference evidence="1" key="1">
    <citation type="journal article" date="2017" name="Nat. Genet.">
        <title>Contrasting evolutionary genome dynamics between domesticated and wild yeasts.</title>
        <authorList>
            <person name="Yue J.X."/>
            <person name="Li J."/>
            <person name="Aigrain L."/>
            <person name="Hallin J."/>
            <person name="Persson K."/>
            <person name="Oliver K."/>
            <person name="Bergstrom A."/>
            <person name="Coupland P."/>
            <person name="Warringer J."/>
            <person name="Lagomarsino M.C."/>
            <person name="Fischer G."/>
            <person name="Durbin R."/>
            <person name="Liti G."/>
        </authorList>
    </citation>
    <scope>NUCLEOTIDE SEQUENCE</scope>
    <source>
        <strain evidence="1">CBS432</strain>
    </source>
</reference>
<proteinExistence type="predicted"/>
<gene>
    <name evidence="1" type="ORF">SPAR_H02140</name>
</gene>
<dbReference type="RefSeq" id="XP_033766841.1">
    <property type="nucleotide sequence ID" value="XM_033910950.1"/>
</dbReference>
<dbReference type="AlphaFoldDB" id="A0A8B8UT14"/>
<protein>
    <submittedName>
        <fullName evidence="1">Uncharacterized protein</fullName>
    </submittedName>
</protein>
<evidence type="ECO:0000313" key="1">
    <source>
        <dbReference type="RefSeq" id="XP_033766841.1"/>
    </source>
</evidence>
<sequence>MLFFIYAWCHLSHTILQPSTKIQMIIRSKPESNGEKKLMNHDEPNDQYNQRNYPSDVYADLVPFHEFCIWGSLQKWASEKKACGV</sequence>
<dbReference type="VEuPathDB" id="FungiDB:SPAR_H02140"/>
<reference evidence="1" key="2">
    <citation type="submission" date="2020-01" db="EMBL/GenBank/DDBJ databases">
        <title>Population-level Yeast Reference Genomes.</title>
        <authorList>
            <person name="Yue J.-X."/>
        </authorList>
    </citation>
    <scope>NUCLEOTIDE SEQUENCE</scope>
    <source>
        <strain evidence="1">CBS432</strain>
    </source>
</reference>
<name>A0A8B8UT14_SACPA</name>
<dbReference type="OrthoDB" id="10347756at2759"/>
<accession>A0A8B8UT14</accession>
<dbReference type="KEGG" id="spao:SPAR_H02140"/>
<reference evidence="1" key="4">
    <citation type="submission" date="2025-08" db="UniProtKB">
        <authorList>
            <consortium name="RefSeq"/>
        </authorList>
    </citation>
    <scope>IDENTIFICATION</scope>
    <source>
        <strain evidence="1">CBS432</strain>
    </source>
</reference>
<reference evidence="1" key="3">
    <citation type="submission" date="2025-07" db="EMBL/GenBank/DDBJ databases">
        <authorList>
            <consortium name="NCBI Genome Project"/>
        </authorList>
    </citation>
    <scope>NUCLEOTIDE SEQUENCE</scope>
    <source>
        <strain evidence="1">CBS432</strain>
    </source>
</reference>